<proteinExistence type="predicted"/>
<evidence type="ECO:0000313" key="2">
    <source>
        <dbReference type="EMBL" id="RNA23828.1"/>
    </source>
</evidence>
<organism evidence="2 3">
    <name type="scientific">Brachionus plicatilis</name>
    <name type="common">Marine rotifer</name>
    <name type="synonym">Brachionus muelleri</name>
    <dbReference type="NCBI Taxonomy" id="10195"/>
    <lineage>
        <taxon>Eukaryota</taxon>
        <taxon>Metazoa</taxon>
        <taxon>Spiralia</taxon>
        <taxon>Gnathifera</taxon>
        <taxon>Rotifera</taxon>
        <taxon>Eurotatoria</taxon>
        <taxon>Monogononta</taxon>
        <taxon>Pseudotrocha</taxon>
        <taxon>Ploima</taxon>
        <taxon>Brachionidae</taxon>
        <taxon>Brachionus</taxon>
    </lineage>
</organism>
<evidence type="ECO:0000256" key="1">
    <source>
        <dbReference type="SAM" id="MobiDB-lite"/>
    </source>
</evidence>
<reference evidence="2 3" key="1">
    <citation type="journal article" date="2018" name="Sci. Rep.">
        <title>Genomic signatures of local adaptation to the degree of environmental predictability in rotifers.</title>
        <authorList>
            <person name="Franch-Gras L."/>
            <person name="Hahn C."/>
            <person name="Garcia-Roger E.M."/>
            <person name="Carmona M.J."/>
            <person name="Serra M."/>
            <person name="Gomez A."/>
        </authorList>
    </citation>
    <scope>NUCLEOTIDE SEQUENCE [LARGE SCALE GENOMIC DNA]</scope>
    <source>
        <strain evidence="2">HYR1</strain>
    </source>
</reference>
<gene>
    <name evidence="2" type="ORF">BpHYR1_039860</name>
</gene>
<keyword evidence="3" id="KW-1185">Reference proteome</keyword>
<dbReference type="Proteomes" id="UP000276133">
    <property type="component" value="Unassembled WGS sequence"/>
</dbReference>
<dbReference type="EMBL" id="REGN01003212">
    <property type="protein sequence ID" value="RNA23828.1"/>
    <property type="molecule type" value="Genomic_DNA"/>
</dbReference>
<feature type="compositionally biased region" description="Polar residues" evidence="1">
    <location>
        <begin position="1"/>
        <end position="12"/>
    </location>
</feature>
<sequence length="95" mass="10791">MHNQDTNTNTKGAKTRKKSFDIPDGSNPKISSKLLKILKDNQEEFSKDVNDQPDLNQIEPVPSSCEMKYSSVKHNQFKAQHHLGYKSVLLHNNLA</sequence>
<protein>
    <submittedName>
        <fullName evidence="2">Uncharacterized protein</fullName>
    </submittedName>
</protein>
<feature type="region of interest" description="Disordered" evidence="1">
    <location>
        <begin position="1"/>
        <end position="29"/>
    </location>
</feature>
<dbReference type="AlphaFoldDB" id="A0A3M7RKJ8"/>
<accession>A0A3M7RKJ8</accession>
<comment type="caution">
    <text evidence="2">The sequence shown here is derived from an EMBL/GenBank/DDBJ whole genome shotgun (WGS) entry which is preliminary data.</text>
</comment>
<evidence type="ECO:0000313" key="3">
    <source>
        <dbReference type="Proteomes" id="UP000276133"/>
    </source>
</evidence>
<name>A0A3M7RKJ8_BRAPC</name>